<dbReference type="GO" id="GO:0030170">
    <property type="term" value="F:pyridoxal phosphate binding"/>
    <property type="evidence" value="ECO:0007669"/>
    <property type="project" value="InterPro"/>
</dbReference>
<comment type="similarity">
    <text evidence="2 6">Belongs to the class-I pyridoxal-phosphate-dependent aminotransferase family.</text>
</comment>
<evidence type="ECO:0000259" key="7">
    <source>
        <dbReference type="Pfam" id="PF00155"/>
    </source>
</evidence>
<comment type="caution">
    <text evidence="8">The sequence shown here is derived from an EMBL/GenBank/DDBJ whole genome shotgun (WGS) entry which is preliminary data.</text>
</comment>
<name>A0AAW8TXX3_9ENTE</name>
<evidence type="ECO:0000256" key="2">
    <source>
        <dbReference type="ARBA" id="ARBA00007441"/>
    </source>
</evidence>
<dbReference type="Gene3D" id="3.90.1150.10">
    <property type="entry name" value="Aspartate Aminotransferase, domain 1"/>
    <property type="match status" value="1"/>
</dbReference>
<dbReference type="PROSITE" id="PS00105">
    <property type="entry name" value="AA_TRANSFER_CLASS_1"/>
    <property type="match status" value="1"/>
</dbReference>
<dbReference type="GO" id="GO:0006520">
    <property type="term" value="P:amino acid metabolic process"/>
    <property type="evidence" value="ECO:0007669"/>
    <property type="project" value="InterPro"/>
</dbReference>
<dbReference type="InterPro" id="IPR004839">
    <property type="entry name" value="Aminotransferase_I/II_large"/>
</dbReference>
<comment type="cofactor">
    <cofactor evidence="1 6">
        <name>pyridoxal 5'-phosphate</name>
        <dbReference type="ChEBI" id="CHEBI:597326"/>
    </cofactor>
</comment>
<gene>
    <name evidence="8" type="ORF">P7H43_02570</name>
</gene>
<dbReference type="EC" id="2.6.1.-" evidence="6"/>
<dbReference type="RefSeq" id="WP_270596607.1">
    <property type="nucleotide sequence ID" value="NZ_JAQESC010000001.1"/>
</dbReference>
<dbReference type="AlphaFoldDB" id="A0AAW8TXX3"/>
<dbReference type="InterPro" id="IPR050596">
    <property type="entry name" value="AspAT/PAT-like"/>
</dbReference>
<evidence type="ECO:0000256" key="1">
    <source>
        <dbReference type="ARBA" id="ARBA00001933"/>
    </source>
</evidence>
<evidence type="ECO:0000256" key="4">
    <source>
        <dbReference type="ARBA" id="ARBA00022679"/>
    </source>
</evidence>
<accession>A0AAW8TXX3</accession>
<dbReference type="InterPro" id="IPR004838">
    <property type="entry name" value="NHTrfase_class1_PyrdxlP-BS"/>
</dbReference>
<dbReference type="PANTHER" id="PTHR46383:SF1">
    <property type="entry name" value="ASPARTATE AMINOTRANSFERASE"/>
    <property type="match status" value="1"/>
</dbReference>
<protein>
    <recommendedName>
        <fullName evidence="6">Aminotransferase</fullName>
        <ecNumber evidence="6">2.6.1.-</ecNumber>
    </recommendedName>
</protein>
<evidence type="ECO:0000313" key="9">
    <source>
        <dbReference type="Proteomes" id="UP001256711"/>
    </source>
</evidence>
<dbReference type="FunFam" id="3.40.640.10:FF:000033">
    <property type="entry name" value="Aspartate aminotransferase"/>
    <property type="match status" value="1"/>
</dbReference>
<evidence type="ECO:0000313" key="8">
    <source>
        <dbReference type="EMBL" id="MDT2809379.1"/>
    </source>
</evidence>
<dbReference type="EMBL" id="JARQBJ010000001">
    <property type="protein sequence ID" value="MDT2809379.1"/>
    <property type="molecule type" value="Genomic_DNA"/>
</dbReference>
<evidence type="ECO:0000256" key="6">
    <source>
        <dbReference type="RuleBase" id="RU000481"/>
    </source>
</evidence>
<organism evidence="8 9">
    <name type="scientific">Enterococcus asini</name>
    <dbReference type="NCBI Taxonomy" id="57732"/>
    <lineage>
        <taxon>Bacteria</taxon>
        <taxon>Bacillati</taxon>
        <taxon>Bacillota</taxon>
        <taxon>Bacilli</taxon>
        <taxon>Lactobacillales</taxon>
        <taxon>Enterococcaceae</taxon>
        <taxon>Enterococcus</taxon>
    </lineage>
</organism>
<dbReference type="Proteomes" id="UP001256711">
    <property type="component" value="Unassembled WGS sequence"/>
</dbReference>
<feature type="domain" description="Aminotransferase class I/classII large" evidence="7">
    <location>
        <begin position="31"/>
        <end position="386"/>
    </location>
</feature>
<keyword evidence="4 6" id="KW-0808">Transferase</keyword>
<dbReference type="PRINTS" id="PR00753">
    <property type="entry name" value="ACCSYNTHASE"/>
</dbReference>
<dbReference type="InterPro" id="IPR015424">
    <property type="entry name" value="PyrdxlP-dep_Trfase"/>
</dbReference>
<proteinExistence type="inferred from homology"/>
<keyword evidence="3 6" id="KW-0032">Aminotransferase</keyword>
<evidence type="ECO:0000256" key="3">
    <source>
        <dbReference type="ARBA" id="ARBA00022576"/>
    </source>
</evidence>
<keyword evidence="5" id="KW-0663">Pyridoxal phosphate</keyword>
<dbReference type="Gene3D" id="3.40.640.10">
    <property type="entry name" value="Type I PLP-dependent aspartate aminotransferase-like (Major domain)"/>
    <property type="match status" value="1"/>
</dbReference>
<evidence type="ECO:0000256" key="5">
    <source>
        <dbReference type="ARBA" id="ARBA00022898"/>
    </source>
</evidence>
<dbReference type="InterPro" id="IPR015421">
    <property type="entry name" value="PyrdxlP-dep_Trfase_major"/>
</dbReference>
<reference evidence="8" key="1">
    <citation type="submission" date="2023-03" db="EMBL/GenBank/DDBJ databases">
        <authorList>
            <person name="Shen W."/>
            <person name="Cai J."/>
        </authorList>
    </citation>
    <scope>NUCLEOTIDE SEQUENCE</scope>
    <source>
        <strain evidence="8">B226-2</strain>
    </source>
</reference>
<dbReference type="CDD" id="cd00609">
    <property type="entry name" value="AAT_like"/>
    <property type="match status" value="1"/>
</dbReference>
<dbReference type="InterPro" id="IPR015422">
    <property type="entry name" value="PyrdxlP-dep_Trfase_small"/>
</dbReference>
<dbReference type="Pfam" id="PF00155">
    <property type="entry name" value="Aminotran_1_2"/>
    <property type="match status" value="1"/>
</dbReference>
<dbReference type="SUPFAM" id="SSF53383">
    <property type="entry name" value="PLP-dependent transferases"/>
    <property type="match status" value="1"/>
</dbReference>
<dbReference type="PANTHER" id="PTHR46383">
    <property type="entry name" value="ASPARTATE AMINOTRANSFERASE"/>
    <property type="match status" value="1"/>
</dbReference>
<sequence length="396" mass="43258">MKLSKRAMQLEPSVTLAAAAKAKQLKSEGYDVLSLTVGEPDFPTPENIREAAVTAIRSGEASFYTQAAGIPELRRAVVDYMKTYYGLDYGIEETIVTDGAKFALYALFQAILDKGDEVIIPVPYWVSYAEQVKLAEGVPVFVEGLQEADFKVTVPQLEAARTEKTVAVLLNSPSNPTGMIYTKNELRAIGEWAVEHGLLIIADDIYGRLVYNGNTFTPMATVSRAIRKNTIVINGVSKTYAMTGWRIGFAIGNKEIIAAMAKITSQSTSNPTAASQYAALEALTGEQDSVELMRQAFEERLNKLYPLVAAIPGVKLTKPQGAFYLFPNMAGTMELCGYDNVTTFVNDLLEDALVATVTGAGFGAPENLRISYAADWDTLEEAVRRITAFVEKKRLK</sequence>
<dbReference type="GO" id="GO:0008483">
    <property type="term" value="F:transaminase activity"/>
    <property type="evidence" value="ECO:0007669"/>
    <property type="project" value="UniProtKB-KW"/>
</dbReference>